<dbReference type="Proteomes" id="UP000242469">
    <property type="component" value="Unassembled WGS sequence"/>
</dbReference>
<proteinExistence type="predicted"/>
<dbReference type="NCBIfam" id="TIGR02532">
    <property type="entry name" value="IV_pilin_GFxxxE"/>
    <property type="match status" value="1"/>
</dbReference>
<dbReference type="InterPro" id="IPR012902">
    <property type="entry name" value="N_methyl_site"/>
</dbReference>
<keyword evidence="3" id="KW-1185">Reference proteome</keyword>
<keyword evidence="1" id="KW-0812">Transmembrane</keyword>
<gene>
    <name evidence="2" type="ORF">SAMN02745729_10462</name>
</gene>
<evidence type="ECO:0000256" key="1">
    <source>
        <dbReference type="SAM" id="Phobius"/>
    </source>
</evidence>
<feature type="transmembrane region" description="Helical" evidence="1">
    <location>
        <begin position="21"/>
        <end position="44"/>
    </location>
</feature>
<dbReference type="NCBIfam" id="TIGR02523">
    <property type="entry name" value="type_IV_pilV"/>
    <property type="match status" value="1"/>
</dbReference>
<dbReference type="STRING" id="1122198.SAMN02745729_10462"/>
<reference evidence="3" key="1">
    <citation type="submission" date="2016-10" db="EMBL/GenBank/DDBJ databases">
        <authorList>
            <person name="Varghese N."/>
            <person name="Submissions S."/>
        </authorList>
    </citation>
    <scope>NUCLEOTIDE SEQUENCE [LARGE SCALE GENOMIC DNA]</scope>
    <source>
        <strain evidence="3">DSM 11526</strain>
    </source>
</reference>
<organism evidence="2 3">
    <name type="scientific">Marinobacterium iners DSM 11526</name>
    <dbReference type="NCBI Taxonomy" id="1122198"/>
    <lineage>
        <taxon>Bacteria</taxon>
        <taxon>Pseudomonadati</taxon>
        <taxon>Pseudomonadota</taxon>
        <taxon>Gammaproteobacteria</taxon>
        <taxon>Oceanospirillales</taxon>
        <taxon>Oceanospirillaceae</taxon>
        <taxon>Marinobacterium</taxon>
    </lineage>
</organism>
<dbReference type="EMBL" id="FNRJ01000004">
    <property type="protein sequence ID" value="SEA51531.1"/>
    <property type="molecule type" value="Genomic_DNA"/>
</dbReference>
<dbReference type="RefSeq" id="WP_217632961.1">
    <property type="nucleotide sequence ID" value="NZ_FNRJ01000004.1"/>
</dbReference>
<protein>
    <submittedName>
        <fullName evidence="2">Type IV pilus assembly protein PilV</fullName>
    </submittedName>
</protein>
<evidence type="ECO:0000313" key="3">
    <source>
        <dbReference type="Proteomes" id="UP000242469"/>
    </source>
</evidence>
<name>A0A1H4BTS4_9GAMM</name>
<evidence type="ECO:0000313" key="2">
    <source>
        <dbReference type="EMBL" id="SEA51531.1"/>
    </source>
</evidence>
<dbReference type="AlphaFoldDB" id="A0A1H4BTS4"/>
<keyword evidence="1" id="KW-0472">Membrane</keyword>
<sequence length="150" mass="16308">MKNRMRRQSYTPIAKQSGFNIVEVIIAMLIITIGLLGLLSMQVYTLKGNQSSYLRSQATILAYELADAMRAQRFEALDGGFDDGAGGYRTNWDARLAATLGGGAAANVVRNDNEVQITINWNDQRGEVVDDAGDVSNDADVGSLTFQTDI</sequence>
<keyword evidence="1" id="KW-1133">Transmembrane helix</keyword>
<dbReference type="InterPro" id="IPR013362">
    <property type="entry name" value="Pilus_4_PilV"/>
</dbReference>
<accession>A0A1H4BTS4</accession>